<comment type="caution">
    <text evidence="4">The sequence shown here is derived from an EMBL/GenBank/DDBJ whole genome shotgun (WGS) entry which is preliminary data.</text>
</comment>
<keyword evidence="2" id="KW-0812">Transmembrane</keyword>
<dbReference type="InterPro" id="IPR026057">
    <property type="entry name" value="TBL_C"/>
</dbReference>
<dbReference type="Pfam" id="PF13839">
    <property type="entry name" value="PC-Esterase"/>
    <property type="match status" value="1"/>
</dbReference>
<evidence type="ECO:0000313" key="5">
    <source>
        <dbReference type="Proteomes" id="UP000243975"/>
    </source>
</evidence>
<reference evidence="4 5" key="1">
    <citation type="journal article" date="2016" name="Sci. Rep.">
        <title>The genome sequence of the outbreeding globe artichoke constructed de novo incorporating a phase-aware low-pass sequencing strategy of F1 progeny.</title>
        <authorList>
            <person name="Scaglione D."/>
            <person name="Reyes-Chin-Wo S."/>
            <person name="Acquadro A."/>
            <person name="Froenicke L."/>
            <person name="Portis E."/>
            <person name="Beitel C."/>
            <person name="Tirone M."/>
            <person name="Mauro R."/>
            <person name="Lo Monaco A."/>
            <person name="Mauromicale G."/>
            <person name="Faccioli P."/>
            <person name="Cattivelli L."/>
            <person name="Rieseberg L."/>
            <person name="Michelmore R."/>
            <person name="Lanteri S."/>
        </authorList>
    </citation>
    <scope>NUCLEOTIDE SEQUENCE [LARGE SCALE GENOMIC DNA]</scope>
    <source>
        <strain evidence="4">2C</strain>
    </source>
</reference>
<dbReference type="GO" id="GO:0016413">
    <property type="term" value="F:O-acetyltransferase activity"/>
    <property type="evidence" value="ECO:0007669"/>
    <property type="project" value="InterPro"/>
</dbReference>
<dbReference type="PANTHER" id="PTHR32285:SF22">
    <property type="entry name" value="PROTEIN TRICHOME BIREFRINGENCE"/>
    <property type="match status" value="1"/>
</dbReference>
<accession>A0A103YI25</accession>
<comment type="similarity">
    <text evidence="1">Belongs to the PC-esterase family. TBL subfamily.</text>
</comment>
<keyword evidence="5" id="KW-1185">Reference proteome</keyword>
<feature type="domain" description="Trichome birefringence-like C-terminal" evidence="3">
    <location>
        <begin position="153"/>
        <end position="372"/>
    </location>
</feature>
<gene>
    <name evidence="4" type="ORF">Ccrd_012178</name>
</gene>
<dbReference type="EMBL" id="LEKV01001062">
    <property type="protein sequence ID" value="KVI09460.1"/>
    <property type="molecule type" value="Genomic_DNA"/>
</dbReference>
<sequence>MLDSSSNRRIFPQGRYMMFAFVFITFFVLISVLSIFIIPVSSYNFIQYNQSQVSALISRLLSNSTVSSPQFARKFDGFSRRDSWFSSNHNFSSGKTMAKPSSNDQIPKRTNGVSVEAPSPNGLSFNHDFSSWKSRIMPPDDARVSENPNGYLRKVKSPQGFHDQDYNFTVEYYSSPFLVREWKMQNANGSTKETLRLDLVHRSSDLYRNADILVFNTGHWWTHEKTSAGKGYYQEGDHVYKQLHVMEAFRKAMTTWGRWIEAKVSRKTLVDGQWNSGGQCDKDNEPIVLEKDLPHENNRVMMEAAEAILTKMKIPILYLNITRMSEYRRDAHPSIYMKPNMTNEERMTVFKFQDCSHWCLPGVPDTWNEMLYGQLLLKYRQQLLKYKQ</sequence>
<dbReference type="Proteomes" id="UP000243975">
    <property type="component" value="Unassembled WGS sequence"/>
</dbReference>
<keyword evidence="2" id="KW-1133">Transmembrane helix</keyword>
<proteinExistence type="inferred from homology"/>
<feature type="transmembrane region" description="Helical" evidence="2">
    <location>
        <begin position="16"/>
        <end position="38"/>
    </location>
</feature>
<dbReference type="GO" id="GO:0005794">
    <property type="term" value="C:Golgi apparatus"/>
    <property type="evidence" value="ECO:0007669"/>
    <property type="project" value="TreeGrafter"/>
</dbReference>
<dbReference type="STRING" id="59895.A0A103YI25"/>
<evidence type="ECO:0000256" key="2">
    <source>
        <dbReference type="SAM" id="Phobius"/>
    </source>
</evidence>
<evidence type="ECO:0000256" key="1">
    <source>
        <dbReference type="ARBA" id="ARBA00007727"/>
    </source>
</evidence>
<dbReference type="AlphaFoldDB" id="A0A103YI25"/>
<dbReference type="InterPro" id="IPR029962">
    <property type="entry name" value="TBL"/>
</dbReference>
<dbReference type="Gramene" id="KVI09460">
    <property type="protein sequence ID" value="KVI09460"/>
    <property type="gene ID" value="Ccrd_012178"/>
</dbReference>
<protein>
    <submittedName>
        <fullName evidence="4">PC-Esterase</fullName>
    </submittedName>
</protein>
<evidence type="ECO:0000259" key="3">
    <source>
        <dbReference type="Pfam" id="PF13839"/>
    </source>
</evidence>
<evidence type="ECO:0000313" key="4">
    <source>
        <dbReference type="EMBL" id="KVI09460.1"/>
    </source>
</evidence>
<organism evidence="4 5">
    <name type="scientific">Cynara cardunculus var. scolymus</name>
    <name type="common">Globe artichoke</name>
    <name type="synonym">Cynara scolymus</name>
    <dbReference type="NCBI Taxonomy" id="59895"/>
    <lineage>
        <taxon>Eukaryota</taxon>
        <taxon>Viridiplantae</taxon>
        <taxon>Streptophyta</taxon>
        <taxon>Embryophyta</taxon>
        <taxon>Tracheophyta</taxon>
        <taxon>Spermatophyta</taxon>
        <taxon>Magnoliopsida</taxon>
        <taxon>eudicotyledons</taxon>
        <taxon>Gunneridae</taxon>
        <taxon>Pentapetalae</taxon>
        <taxon>asterids</taxon>
        <taxon>campanulids</taxon>
        <taxon>Asterales</taxon>
        <taxon>Asteraceae</taxon>
        <taxon>Carduoideae</taxon>
        <taxon>Cardueae</taxon>
        <taxon>Carduinae</taxon>
        <taxon>Cynara</taxon>
    </lineage>
</organism>
<name>A0A103YI25_CYNCS</name>
<keyword evidence="2" id="KW-0472">Membrane</keyword>
<dbReference type="PANTHER" id="PTHR32285">
    <property type="entry name" value="PROTEIN TRICHOME BIREFRINGENCE-LIKE 9-RELATED"/>
    <property type="match status" value="1"/>
</dbReference>